<feature type="transmembrane region" description="Helical" evidence="7">
    <location>
        <begin position="158"/>
        <end position="180"/>
    </location>
</feature>
<dbReference type="PROSITE" id="PS50850">
    <property type="entry name" value="MFS"/>
    <property type="match status" value="1"/>
</dbReference>
<feature type="transmembrane region" description="Helical" evidence="7">
    <location>
        <begin position="326"/>
        <end position="344"/>
    </location>
</feature>
<dbReference type="PROSITE" id="PS00217">
    <property type="entry name" value="SUGAR_TRANSPORT_2"/>
    <property type="match status" value="1"/>
</dbReference>
<evidence type="ECO:0000313" key="10">
    <source>
        <dbReference type="Proteomes" id="UP000051859"/>
    </source>
</evidence>
<feature type="transmembrane region" description="Helical" evidence="7">
    <location>
        <begin position="377"/>
        <end position="400"/>
    </location>
</feature>
<evidence type="ECO:0000256" key="3">
    <source>
        <dbReference type="ARBA" id="ARBA00022692"/>
    </source>
</evidence>
<evidence type="ECO:0000256" key="1">
    <source>
        <dbReference type="ARBA" id="ARBA00004651"/>
    </source>
</evidence>
<feature type="transmembrane region" description="Helical" evidence="7">
    <location>
        <begin position="186"/>
        <end position="209"/>
    </location>
</feature>
<dbReference type="InterPro" id="IPR011701">
    <property type="entry name" value="MFS"/>
</dbReference>
<dbReference type="InterPro" id="IPR020846">
    <property type="entry name" value="MFS_dom"/>
</dbReference>
<dbReference type="EMBL" id="JQBX01000015">
    <property type="protein sequence ID" value="KRN93410.1"/>
    <property type="molecule type" value="Genomic_DNA"/>
</dbReference>
<dbReference type="Gene3D" id="1.20.1720.10">
    <property type="entry name" value="Multidrug resistance protein D"/>
    <property type="match status" value="1"/>
</dbReference>
<dbReference type="Pfam" id="PF07690">
    <property type="entry name" value="MFS_1"/>
    <property type="match status" value="1"/>
</dbReference>
<keyword evidence="2" id="KW-0813">Transport</keyword>
<feature type="transmembrane region" description="Helical" evidence="7">
    <location>
        <begin position="286"/>
        <end position="306"/>
    </location>
</feature>
<feature type="domain" description="Major facilitator superfamily (MFS) profile" evidence="8">
    <location>
        <begin position="35"/>
        <end position="502"/>
    </location>
</feature>
<protein>
    <recommendedName>
        <fullName evidence="6">MFS-type drug efflux transporter P55</fullName>
    </recommendedName>
</protein>
<evidence type="ECO:0000256" key="5">
    <source>
        <dbReference type="ARBA" id="ARBA00023136"/>
    </source>
</evidence>
<feature type="transmembrane region" description="Helical" evidence="7">
    <location>
        <begin position="125"/>
        <end position="146"/>
    </location>
</feature>
<organism evidence="9 10">
    <name type="scientific">Pediococcus stilesii</name>
    <dbReference type="NCBI Taxonomy" id="331679"/>
    <lineage>
        <taxon>Bacteria</taxon>
        <taxon>Bacillati</taxon>
        <taxon>Bacillota</taxon>
        <taxon>Bacilli</taxon>
        <taxon>Lactobacillales</taxon>
        <taxon>Lactobacillaceae</taxon>
        <taxon>Pediococcus</taxon>
    </lineage>
</organism>
<dbReference type="AlphaFoldDB" id="A0A0R2KV92"/>
<feature type="transmembrane region" description="Helical" evidence="7">
    <location>
        <begin position="100"/>
        <end position="119"/>
    </location>
</feature>
<dbReference type="PATRIC" id="fig|331679.3.peg.524"/>
<dbReference type="InterPro" id="IPR036259">
    <property type="entry name" value="MFS_trans_sf"/>
</dbReference>
<dbReference type="GO" id="GO:0022857">
    <property type="term" value="F:transmembrane transporter activity"/>
    <property type="evidence" value="ECO:0007669"/>
    <property type="project" value="InterPro"/>
</dbReference>
<accession>A0A0R2KV92</accession>
<dbReference type="STRING" id="331679.IV81_GL000517"/>
<evidence type="ECO:0000256" key="6">
    <source>
        <dbReference type="ARBA" id="ARBA00044273"/>
    </source>
</evidence>
<comment type="subcellular location">
    <subcellularLocation>
        <location evidence="1">Cell membrane</location>
        <topology evidence="1">Multi-pass membrane protein</topology>
    </subcellularLocation>
</comment>
<keyword evidence="5 7" id="KW-0472">Membrane</keyword>
<keyword evidence="3 7" id="KW-0812">Transmembrane</keyword>
<feature type="transmembrane region" description="Helical" evidence="7">
    <location>
        <begin position="353"/>
        <end position="371"/>
    </location>
</feature>
<comment type="caution">
    <text evidence="9">The sequence shown here is derived from an EMBL/GenBank/DDBJ whole genome shotgun (WGS) entry which is preliminary data.</text>
</comment>
<evidence type="ECO:0000256" key="7">
    <source>
        <dbReference type="SAM" id="Phobius"/>
    </source>
</evidence>
<evidence type="ECO:0000259" key="8">
    <source>
        <dbReference type="PROSITE" id="PS50850"/>
    </source>
</evidence>
<evidence type="ECO:0000313" key="9">
    <source>
        <dbReference type="EMBL" id="KRN93410.1"/>
    </source>
</evidence>
<sequence length="504" mass="55957">MICSHHVILLIAYKNNWRDIVMINDKNTDIKTKLLCVAIFLATFITAVEATIVTTALPTIASTLHGVNSMSWILSIYLLSSAVVTPLYGKLTDQFGVKQVFLASLIIFLVGSILCSISNDLNLLIASRFIQGIGAGGIQPITYILINEIFEYSKRATIIAWNNTAWALSAVTAPTLGGLIVDKFSWRWIFIINVPVVIIILIIVITSLSITSKKSFPRINVSSNILLLLSLSVIMFGFQKMGELKNIALSFLILLFGLGILILFFKHERQDPDPVVPFEIFKNTTYLSQFVCLSCLSGVLICYSVYFPIWLQGLYAMPVSQSGTVIIPSALTWIIGSSLAAHLLKKYSARRTLMLFIALTFILYVTLPLLPLSTPTLFFYFFTAISGLLLGTVVTINMVVGPRMLSENQKGVGTALLTLGRSLSQSTMVSVYGLIFNLTTQNMPKKDLNLVLNHKNANQIPAKMLSKIRFDVLTAIHTVFIFALCLIVIAFIFNYRDKLRKMLD</sequence>
<feature type="transmembrane region" description="Helical" evidence="7">
    <location>
        <begin position="34"/>
        <end position="57"/>
    </location>
</feature>
<evidence type="ECO:0000256" key="2">
    <source>
        <dbReference type="ARBA" id="ARBA00022448"/>
    </source>
</evidence>
<dbReference type="PANTHER" id="PTHR23501:SF191">
    <property type="entry name" value="VACUOLAR BASIC AMINO ACID TRANSPORTER 4"/>
    <property type="match status" value="1"/>
</dbReference>
<dbReference type="Proteomes" id="UP000051859">
    <property type="component" value="Unassembled WGS sequence"/>
</dbReference>
<gene>
    <name evidence="9" type="ORF">IV81_GL000517</name>
</gene>
<reference evidence="9 10" key="1">
    <citation type="journal article" date="2015" name="Genome Announc.">
        <title>Expanding the biotechnology potential of lactobacilli through comparative genomics of 213 strains and associated genera.</title>
        <authorList>
            <person name="Sun Z."/>
            <person name="Harris H.M."/>
            <person name="McCann A."/>
            <person name="Guo C."/>
            <person name="Argimon S."/>
            <person name="Zhang W."/>
            <person name="Yang X."/>
            <person name="Jeffery I.B."/>
            <person name="Cooney J.C."/>
            <person name="Kagawa T.F."/>
            <person name="Liu W."/>
            <person name="Song Y."/>
            <person name="Salvetti E."/>
            <person name="Wrobel A."/>
            <person name="Rasinkangas P."/>
            <person name="Parkhill J."/>
            <person name="Rea M.C."/>
            <person name="O'Sullivan O."/>
            <person name="Ritari J."/>
            <person name="Douillard F.P."/>
            <person name="Paul Ross R."/>
            <person name="Yang R."/>
            <person name="Briner A.E."/>
            <person name="Felis G.E."/>
            <person name="de Vos W.M."/>
            <person name="Barrangou R."/>
            <person name="Klaenhammer T.R."/>
            <person name="Caufield P.W."/>
            <person name="Cui Y."/>
            <person name="Zhang H."/>
            <person name="O'Toole P.W."/>
        </authorList>
    </citation>
    <scope>NUCLEOTIDE SEQUENCE [LARGE SCALE GENOMIC DNA]</scope>
    <source>
        <strain evidence="9 10">DSM 18001</strain>
    </source>
</reference>
<dbReference type="PANTHER" id="PTHR23501">
    <property type="entry name" value="MAJOR FACILITATOR SUPERFAMILY"/>
    <property type="match status" value="1"/>
</dbReference>
<dbReference type="Gene3D" id="1.20.1250.20">
    <property type="entry name" value="MFS general substrate transporter like domains"/>
    <property type="match status" value="1"/>
</dbReference>
<dbReference type="GO" id="GO:0005886">
    <property type="term" value="C:plasma membrane"/>
    <property type="evidence" value="ECO:0007669"/>
    <property type="project" value="UniProtKB-SubCell"/>
</dbReference>
<feature type="transmembrane region" description="Helical" evidence="7">
    <location>
        <begin position="412"/>
        <end position="435"/>
    </location>
</feature>
<dbReference type="PRINTS" id="PR01036">
    <property type="entry name" value="TCRTETB"/>
</dbReference>
<evidence type="ECO:0000256" key="4">
    <source>
        <dbReference type="ARBA" id="ARBA00022989"/>
    </source>
</evidence>
<feature type="transmembrane region" description="Helical" evidence="7">
    <location>
        <begin position="69"/>
        <end position="88"/>
    </location>
</feature>
<dbReference type="InterPro" id="IPR005829">
    <property type="entry name" value="Sugar_transporter_CS"/>
</dbReference>
<feature type="transmembrane region" description="Helical" evidence="7">
    <location>
        <begin position="472"/>
        <end position="493"/>
    </location>
</feature>
<name>A0A0R2KV92_9LACO</name>
<feature type="transmembrane region" description="Helical" evidence="7">
    <location>
        <begin position="221"/>
        <end position="241"/>
    </location>
</feature>
<dbReference type="SUPFAM" id="SSF103473">
    <property type="entry name" value="MFS general substrate transporter"/>
    <property type="match status" value="1"/>
</dbReference>
<feature type="transmembrane region" description="Helical" evidence="7">
    <location>
        <begin position="247"/>
        <end position="265"/>
    </location>
</feature>
<proteinExistence type="predicted"/>
<keyword evidence="10" id="KW-1185">Reference proteome</keyword>
<keyword evidence="4 7" id="KW-1133">Transmembrane helix</keyword>